<evidence type="ECO:0000256" key="2">
    <source>
        <dbReference type="PROSITE-ProRule" id="PRU00176"/>
    </source>
</evidence>
<dbReference type="GO" id="GO:0006397">
    <property type="term" value="P:mRNA processing"/>
    <property type="evidence" value="ECO:0007669"/>
    <property type="project" value="UniProtKB-KW"/>
</dbReference>
<accession>A0AAV0ZGR0</accession>
<keyword evidence="2" id="KW-0694">RNA-binding</keyword>
<organism evidence="5 6">
    <name type="scientific">Vicia faba</name>
    <name type="common">Broad bean</name>
    <name type="synonym">Faba vulgaris</name>
    <dbReference type="NCBI Taxonomy" id="3906"/>
    <lineage>
        <taxon>Eukaryota</taxon>
        <taxon>Viridiplantae</taxon>
        <taxon>Streptophyta</taxon>
        <taxon>Embryophyta</taxon>
        <taxon>Tracheophyta</taxon>
        <taxon>Spermatophyta</taxon>
        <taxon>Magnoliopsida</taxon>
        <taxon>eudicotyledons</taxon>
        <taxon>Gunneridae</taxon>
        <taxon>Pentapetalae</taxon>
        <taxon>rosids</taxon>
        <taxon>fabids</taxon>
        <taxon>Fabales</taxon>
        <taxon>Fabaceae</taxon>
        <taxon>Papilionoideae</taxon>
        <taxon>50 kb inversion clade</taxon>
        <taxon>NPAAA clade</taxon>
        <taxon>Hologalegina</taxon>
        <taxon>IRL clade</taxon>
        <taxon>Fabeae</taxon>
        <taxon>Vicia</taxon>
    </lineage>
</organism>
<dbReference type="GO" id="GO:0005634">
    <property type="term" value="C:nucleus"/>
    <property type="evidence" value="ECO:0007669"/>
    <property type="project" value="UniProtKB-SubCell"/>
</dbReference>
<feature type="compositionally biased region" description="Basic and acidic residues" evidence="3">
    <location>
        <begin position="222"/>
        <end position="244"/>
    </location>
</feature>
<keyword evidence="6" id="KW-1185">Reference proteome</keyword>
<name>A0AAV0ZGR0_VICFA</name>
<evidence type="ECO:0000256" key="3">
    <source>
        <dbReference type="SAM" id="MobiDB-lite"/>
    </source>
</evidence>
<dbReference type="PROSITE" id="PS50102">
    <property type="entry name" value="RRM"/>
    <property type="match status" value="1"/>
</dbReference>
<dbReference type="SMART" id="SM00360">
    <property type="entry name" value="RRM"/>
    <property type="match status" value="1"/>
</dbReference>
<reference evidence="5 6" key="1">
    <citation type="submission" date="2023-01" db="EMBL/GenBank/DDBJ databases">
        <authorList>
            <person name="Kreplak J."/>
        </authorList>
    </citation>
    <scope>NUCLEOTIDE SEQUENCE [LARGE SCALE GENOMIC DNA]</scope>
</reference>
<gene>
    <name evidence="5" type="ORF">VFH_II048440</name>
</gene>
<dbReference type="Gene3D" id="3.30.70.330">
    <property type="match status" value="1"/>
</dbReference>
<dbReference type="GO" id="GO:0003723">
    <property type="term" value="F:RNA binding"/>
    <property type="evidence" value="ECO:0007669"/>
    <property type="project" value="UniProtKB-UniRule"/>
</dbReference>
<protein>
    <recommendedName>
        <fullName evidence="4">RRM domain-containing protein</fullName>
    </recommendedName>
</protein>
<evidence type="ECO:0000259" key="4">
    <source>
        <dbReference type="PROSITE" id="PS50102"/>
    </source>
</evidence>
<dbReference type="Pfam" id="PF00076">
    <property type="entry name" value="RRM_1"/>
    <property type="match status" value="1"/>
</dbReference>
<dbReference type="EMBL" id="OX451737">
    <property type="protein sequence ID" value="CAI8596723.1"/>
    <property type="molecule type" value="Genomic_DNA"/>
</dbReference>
<feature type="region of interest" description="Disordered" evidence="3">
    <location>
        <begin position="1"/>
        <end position="102"/>
    </location>
</feature>
<dbReference type="SUPFAM" id="SSF54928">
    <property type="entry name" value="RNA-binding domain, RBD"/>
    <property type="match status" value="1"/>
</dbReference>
<comment type="similarity">
    <text evidence="1">Belongs to the RRM CPSF6/7 family.</text>
</comment>
<feature type="compositionally biased region" description="Basic and acidic residues" evidence="3">
    <location>
        <begin position="392"/>
        <end position="419"/>
    </location>
</feature>
<dbReference type="CDD" id="cd12372">
    <property type="entry name" value="RRM_CFIm68_CFIm59"/>
    <property type="match status" value="1"/>
</dbReference>
<feature type="compositionally biased region" description="Pro residues" evidence="3">
    <location>
        <begin position="68"/>
        <end position="78"/>
    </location>
</feature>
<feature type="compositionally biased region" description="Gly residues" evidence="3">
    <location>
        <begin position="371"/>
        <end position="382"/>
    </location>
</feature>
<feature type="compositionally biased region" description="Basic and acidic residues" evidence="3">
    <location>
        <begin position="462"/>
        <end position="514"/>
    </location>
</feature>
<feature type="compositionally biased region" description="Polar residues" evidence="3">
    <location>
        <begin position="82"/>
        <end position="100"/>
    </location>
</feature>
<feature type="region of interest" description="Disordered" evidence="3">
    <location>
        <begin position="189"/>
        <end position="246"/>
    </location>
</feature>
<feature type="region of interest" description="Disordered" evidence="3">
    <location>
        <begin position="368"/>
        <end position="538"/>
    </location>
</feature>
<feature type="compositionally biased region" description="Basic and acidic residues" evidence="3">
    <location>
        <begin position="428"/>
        <end position="442"/>
    </location>
</feature>
<evidence type="ECO:0000256" key="1">
    <source>
        <dbReference type="ARBA" id="ARBA00006265"/>
    </source>
</evidence>
<evidence type="ECO:0000313" key="5">
    <source>
        <dbReference type="EMBL" id="CAI8596723.1"/>
    </source>
</evidence>
<dbReference type="InterPro" id="IPR034772">
    <property type="entry name" value="CPSF6/7"/>
</dbReference>
<dbReference type="InterPro" id="IPR000504">
    <property type="entry name" value="RRM_dom"/>
</dbReference>
<evidence type="ECO:0000313" key="6">
    <source>
        <dbReference type="Proteomes" id="UP001157006"/>
    </source>
</evidence>
<dbReference type="AlphaFoldDB" id="A0AAV0ZGR0"/>
<dbReference type="PANTHER" id="PTHR23204">
    <property type="entry name" value="CLEAVAGE AND POLYADENYLATION SPECIFIC FACTOR"/>
    <property type="match status" value="1"/>
</dbReference>
<feature type="compositionally biased region" description="Polar residues" evidence="3">
    <location>
        <begin position="189"/>
        <end position="198"/>
    </location>
</feature>
<feature type="domain" description="RRM" evidence="4">
    <location>
        <begin position="111"/>
        <end position="189"/>
    </location>
</feature>
<dbReference type="InterPro" id="IPR035979">
    <property type="entry name" value="RBD_domain_sf"/>
</dbReference>
<proteinExistence type="inferred from homology"/>
<feature type="compositionally biased region" description="Acidic residues" evidence="3">
    <location>
        <begin position="446"/>
        <end position="461"/>
    </location>
</feature>
<dbReference type="InterPro" id="IPR012677">
    <property type="entry name" value="Nucleotide-bd_a/b_plait_sf"/>
</dbReference>
<sequence>MDEGKGRKHGETTDPDDQSNGKKVTPAVADEDYNEHYGNMDIGPGFLQPLPMNKASGVKNKEVERKNPPPSPPPPRPRPFLSVQNAGGVSLPGTSGTGQKQPIDFVRGGNSLFFLGGLHWWTTDADLEYELCKYGKVRDLRIFLHEDCGKSKGYCQVEFYDPLAAAVCKKGLVGHKFNGRPCIVSSSRTPFLGTNQPDVDNGGKKEPNEVEATINQGGDGDNQGKKGPDEVEATKPGDGIKKGGDGVNRGYGRCNWGRGNNLGVGNRGYGNPVWIRGGGTGGSMGRMGGAAPRMLPRPRMGAMSKMGGYAGFPGGPIPLFPGIFPSQPGVGLRGLAPYGNYSFYGRGIPRHGTGMIPPSGIGMQPVPDTGRLGGDQHGGGKVAGASYGEEAASDHRYDEVNRDRGDLPNARREKDRVSEMDLPGTSERTFKDDRVPEFDRYVPSENDPEYDHEEIGNLDDTEISRARSQDSDIDRERARSLDHVPDREDRGRYPDHHRFKDDAPQNNDERERGQLSRASIKSRLSYPTRKYSHNGKRR</sequence>
<dbReference type="Proteomes" id="UP001157006">
    <property type="component" value="Chromosome 2"/>
</dbReference>